<keyword evidence="9" id="KW-0969">Cilium</keyword>
<gene>
    <name evidence="9" type="ORF">H2Z84_01720</name>
</gene>
<comment type="caution">
    <text evidence="9">The sequence shown here is derived from an EMBL/GenBank/DDBJ whole genome shotgun (WGS) entry which is preliminary data.</text>
</comment>
<dbReference type="GO" id="GO:0006935">
    <property type="term" value="P:chemotaxis"/>
    <property type="evidence" value="ECO:0007669"/>
    <property type="project" value="UniProtKB-KW"/>
</dbReference>
<evidence type="ECO:0000256" key="3">
    <source>
        <dbReference type="ARBA" id="ARBA00021897"/>
    </source>
</evidence>
<dbReference type="InterPro" id="IPR001172">
    <property type="entry name" value="FliN_T3SS_HrcQb"/>
</dbReference>
<protein>
    <recommendedName>
        <fullName evidence="3">Flagellar motor switch protein FliN</fullName>
    </recommendedName>
</protein>
<dbReference type="RefSeq" id="WP_181834440.1">
    <property type="nucleotide sequence ID" value="NZ_JACERN010000004.1"/>
</dbReference>
<dbReference type="InterPro" id="IPR036429">
    <property type="entry name" value="SpoA-like_sf"/>
</dbReference>
<dbReference type="GO" id="GO:0005886">
    <property type="term" value="C:plasma membrane"/>
    <property type="evidence" value="ECO:0007669"/>
    <property type="project" value="UniProtKB-SubCell"/>
</dbReference>
<keyword evidence="7" id="KW-0472">Membrane</keyword>
<keyword evidence="9" id="KW-0966">Cell projection</keyword>
<dbReference type="PANTHER" id="PTHR43484">
    <property type="match status" value="1"/>
</dbReference>
<dbReference type="AlphaFoldDB" id="A0A838Y7T8"/>
<proteinExistence type="inferred from homology"/>
<keyword evidence="6" id="KW-0283">Flagellar rotation</keyword>
<dbReference type="GO" id="GO:0003774">
    <property type="term" value="F:cytoskeletal motor activity"/>
    <property type="evidence" value="ECO:0007669"/>
    <property type="project" value="InterPro"/>
</dbReference>
<comment type="subcellular location">
    <subcellularLocation>
        <location evidence="1">Cell membrane</location>
        <topology evidence="1">Peripheral membrane protein</topology>
        <orientation evidence="1">Cytoplasmic side</orientation>
    </subcellularLocation>
</comment>
<dbReference type="PANTHER" id="PTHR43484:SF1">
    <property type="entry name" value="FLAGELLAR MOTOR SWITCH PROTEIN FLIN"/>
    <property type="match status" value="1"/>
</dbReference>
<dbReference type="PRINTS" id="PR00956">
    <property type="entry name" value="FLGMOTORFLIN"/>
</dbReference>
<dbReference type="Gene3D" id="2.30.330.10">
    <property type="entry name" value="SpoA-like"/>
    <property type="match status" value="1"/>
</dbReference>
<keyword evidence="4" id="KW-1003">Cell membrane</keyword>
<keyword evidence="10" id="KW-1185">Reference proteome</keyword>
<evidence type="ECO:0000313" key="9">
    <source>
        <dbReference type="EMBL" id="MBA4707105.1"/>
    </source>
</evidence>
<evidence type="ECO:0000259" key="8">
    <source>
        <dbReference type="Pfam" id="PF01052"/>
    </source>
</evidence>
<dbReference type="GO" id="GO:0009425">
    <property type="term" value="C:bacterial-type flagellum basal body"/>
    <property type="evidence" value="ECO:0007669"/>
    <property type="project" value="InterPro"/>
</dbReference>
<dbReference type="EMBL" id="JACERN010000004">
    <property type="protein sequence ID" value="MBA4707105.1"/>
    <property type="molecule type" value="Genomic_DNA"/>
</dbReference>
<accession>A0A838Y7T8</accession>
<dbReference type="Proteomes" id="UP000545606">
    <property type="component" value="Unassembled WGS sequence"/>
</dbReference>
<keyword evidence="5" id="KW-0145">Chemotaxis</keyword>
<evidence type="ECO:0000256" key="1">
    <source>
        <dbReference type="ARBA" id="ARBA00004413"/>
    </source>
</evidence>
<comment type="similarity">
    <text evidence="2">Belongs to the FliN/MopA/SpaO family.</text>
</comment>
<dbReference type="GO" id="GO:0071973">
    <property type="term" value="P:bacterial-type flagellum-dependent cell motility"/>
    <property type="evidence" value="ECO:0007669"/>
    <property type="project" value="InterPro"/>
</dbReference>
<name>A0A838Y7T8_9NEIS</name>
<evidence type="ECO:0000256" key="5">
    <source>
        <dbReference type="ARBA" id="ARBA00022500"/>
    </source>
</evidence>
<dbReference type="Pfam" id="PF01052">
    <property type="entry name" value="FliMN_C"/>
    <property type="match status" value="1"/>
</dbReference>
<dbReference type="SUPFAM" id="SSF101801">
    <property type="entry name" value="Surface presentation of antigens (SPOA)"/>
    <property type="match status" value="1"/>
</dbReference>
<keyword evidence="9" id="KW-0282">Flagellum</keyword>
<evidence type="ECO:0000256" key="6">
    <source>
        <dbReference type="ARBA" id="ARBA00022779"/>
    </source>
</evidence>
<evidence type="ECO:0000313" key="10">
    <source>
        <dbReference type="Proteomes" id="UP000545606"/>
    </source>
</evidence>
<evidence type="ECO:0000256" key="2">
    <source>
        <dbReference type="ARBA" id="ARBA00009226"/>
    </source>
</evidence>
<evidence type="ECO:0000256" key="7">
    <source>
        <dbReference type="ARBA" id="ARBA00023136"/>
    </source>
</evidence>
<dbReference type="InterPro" id="IPR051469">
    <property type="entry name" value="FliN/MopA/SpaO"/>
</dbReference>
<sequence>MSKEVEIFSPPQLDGKIEAGAVGLLQGRMELLKEVQVQLETRIGSCRLSIAELDALKEGAVLTLDKAPGDTVEILLGKQVVARGSLVVAGDCFGVRIEQVAQLSA</sequence>
<evidence type="ECO:0000256" key="4">
    <source>
        <dbReference type="ARBA" id="ARBA00022475"/>
    </source>
</evidence>
<reference evidence="9 10" key="1">
    <citation type="submission" date="2020-07" db="EMBL/GenBank/DDBJ databases">
        <title>Draft genome sequence of violacein-producing bacteria and related species.</title>
        <authorList>
            <person name="Wilson H.S."/>
            <person name="De Leon M.E."/>
        </authorList>
    </citation>
    <scope>NUCLEOTIDE SEQUENCE [LARGE SCALE GENOMIC DNA]</scope>
    <source>
        <strain evidence="9 10">HSC-21Su07</strain>
    </source>
</reference>
<organism evidence="9 10">
    <name type="scientific">Aquitalea aquatica</name>
    <dbReference type="NCBI Taxonomy" id="3044273"/>
    <lineage>
        <taxon>Bacteria</taxon>
        <taxon>Pseudomonadati</taxon>
        <taxon>Pseudomonadota</taxon>
        <taxon>Betaproteobacteria</taxon>
        <taxon>Neisseriales</taxon>
        <taxon>Chromobacteriaceae</taxon>
        <taxon>Aquitalea</taxon>
    </lineage>
</organism>
<dbReference type="InterPro" id="IPR001543">
    <property type="entry name" value="FliN-like_C"/>
</dbReference>
<feature type="domain" description="Flagellar motor switch protein FliN-like C-terminal" evidence="8">
    <location>
        <begin position="31"/>
        <end position="101"/>
    </location>
</feature>